<evidence type="ECO:0000259" key="3">
    <source>
        <dbReference type="PROSITE" id="PS51186"/>
    </source>
</evidence>
<dbReference type="SUPFAM" id="SSF55729">
    <property type="entry name" value="Acyl-CoA N-acyltransferases (Nat)"/>
    <property type="match status" value="1"/>
</dbReference>
<keyword evidence="1" id="KW-0808">Transferase</keyword>
<dbReference type="Proteomes" id="UP000005954">
    <property type="component" value="Unassembled WGS sequence"/>
</dbReference>
<dbReference type="Pfam" id="PF00583">
    <property type="entry name" value="Acetyltransf_1"/>
    <property type="match status" value="1"/>
</dbReference>
<dbReference type="HOGENOM" id="CLU_105898_0_0_5"/>
<organism evidence="4 5">
    <name type="scientific">Roseovarius nubinhibens (strain ATCC BAA-591 / DSM 15170 / ISM)</name>
    <dbReference type="NCBI Taxonomy" id="89187"/>
    <lineage>
        <taxon>Bacteria</taxon>
        <taxon>Pseudomonadati</taxon>
        <taxon>Pseudomonadota</taxon>
        <taxon>Alphaproteobacteria</taxon>
        <taxon>Rhodobacterales</taxon>
        <taxon>Roseobacteraceae</taxon>
        <taxon>Roseovarius</taxon>
    </lineage>
</organism>
<reference evidence="4 5" key="1">
    <citation type="submission" date="2005-12" db="EMBL/GenBank/DDBJ databases">
        <authorList>
            <person name="Moran M.A."/>
            <person name="Ferriera S."/>
            <person name="Johnson J."/>
            <person name="Kravitz S."/>
            <person name="Halpern A."/>
            <person name="Remington K."/>
            <person name="Beeson K."/>
            <person name="Tran B."/>
            <person name="Rogers Y.-H."/>
            <person name="Friedman R."/>
            <person name="Venter J.C."/>
        </authorList>
    </citation>
    <scope>NUCLEOTIDE SEQUENCE [LARGE SCALE GENOMIC DNA]</scope>
    <source>
        <strain evidence="5">ATCC BAA-591 / DSM 15170 / ISM</strain>
    </source>
</reference>
<dbReference type="AlphaFoldDB" id="A3SQM5"/>
<proteinExistence type="predicted"/>
<dbReference type="Gene3D" id="3.40.630.30">
    <property type="match status" value="1"/>
</dbReference>
<dbReference type="InterPro" id="IPR000182">
    <property type="entry name" value="GNAT_dom"/>
</dbReference>
<dbReference type="EMBL" id="AALY01000003">
    <property type="protein sequence ID" value="EAP75434.1"/>
    <property type="molecule type" value="Genomic_DNA"/>
</dbReference>
<dbReference type="CDD" id="cd04301">
    <property type="entry name" value="NAT_SF"/>
    <property type="match status" value="1"/>
</dbReference>
<dbReference type="eggNOG" id="COG0456">
    <property type="taxonomic scope" value="Bacteria"/>
</dbReference>
<evidence type="ECO:0000313" key="4">
    <source>
        <dbReference type="EMBL" id="EAP75434.1"/>
    </source>
</evidence>
<dbReference type="InterPro" id="IPR016181">
    <property type="entry name" value="Acyl_CoA_acyltransferase"/>
</dbReference>
<dbReference type="RefSeq" id="WP_009813997.1">
    <property type="nucleotide sequence ID" value="NZ_CH724156.1"/>
</dbReference>
<dbReference type="InterPro" id="IPR050680">
    <property type="entry name" value="YpeA/RimI_acetyltransf"/>
</dbReference>
<sequence length="196" mass="21377">MRGFHIRPGIPADQRDRAAALYWEAFGPKLSRVMGPAPRAEGFLRDLFDARFAFSAVDEAGQLLGLAGFKTHEGSLTGGGLRDLARSYGWPGALWRGGLLALLERETLRDVLLMDGICVAQAARGQGVGSALLDAILAEARRHELPRVRLDVVAENARARALYERKGFVAEGDSELGLLRHVFGFDRATAMYRSVS</sequence>
<dbReference type="PANTHER" id="PTHR43420">
    <property type="entry name" value="ACETYLTRANSFERASE"/>
    <property type="match status" value="1"/>
</dbReference>
<name>A3SQM5_ROSNI</name>
<dbReference type="GO" id="GO:0016747">
    <property type="term" value="F:acyltransferase activity, transferring groups other than amino-acyl groups"/>
    <property type="evidence" value="ECO:0007669"/>
    <property type="project" value="InterPro"/>
</dbReference>
<gene>
    <name evidence="4" type="ORF">ISM_09936</name>
</gene>
<dbReference type="STRING" id="89187.ISM_09936"/>
<evidence type="ECO:0000256" key="1">
    <source>
        <dbReference type="ARBA" id="ARBA00022679"/>
    </source>
</evidence>
<protein>
    <submittedName>
        <fullName evidence="4">MobC protein</fullName>
    </submittedName>
</protein>
<accession>A3SQM5</accession>
<dbReference type="PROSITE" id="PS51186">
    <property type="entry name" value="GNAT"/>
    <property type="match status" value="1"/>
</dbReference>
<keyword evidence="5" id="KW-1185">Reference proteome</keyword>
<feature type="domain" description="N-acetyltransferase" evidence="3">
    <location>
        <begin position="4"/>
        <end position="196"/>
    </location>
</feature>
<comment type="caution">
    <text evidence="4">The sequence shown here is derived from an EMBL/GenBank/DDBJ whole genome shotgun (WGS) entry which is preliminary data.</text>
</comment>
<evidence type="ECO:0000313" key="5">
    <source>
        <dbReference type="Proteomes" id="UP000005954"/>
    </source>
</evidence>
<dbReference type="OrthoDB" id="273614at2"/>
<keyword evidence="2" id="KW-0012">Acyltransferase</keyword>
<evidence type="ECO:0000256" key="2">
    <source>
        <dbReference type="ARBA" id="ARBA00023315"/>
    </source>
</evidence>